<dbReference type="Proteomes" id="UP000298663">
    <property type="component" value="Unassembled WGS sequence"/>
</dbReference>
<keyword evidence="1" id="KW-1133">Transmembrane helix</keyword>
<name>A0A4U5NH16_STECR</name>
<dbReference type="AlphaFoldDB" id="A0A4U5NH16"/>
<keyword evidence="1" id="KW-0812">Transmembrane</keyword>
<evidence type="ECO:0000313" key="3">
    <source>
        <dbReference type="Proteomes" id="UP000298663"/>
    </source>
</evidence>
<reference evidence="2 3" key="2">
    <citation type="journal article" date="2019" name="G3 (Bethesda)">
        <title>Hybrid Assembly of the Genome of the Entomopathogenic Nematode Steinernema carpocapsae Identifies the X-Chromosome.</title>
        <authorList>
            <person name="Serra L."/>
            <person name="Macchietto M."/>
            <person name="Macias-Munoz A."/>
            <person name="McGill C.J."/>
            <person name="Rodriguez I.M."/>
            <person name="Rodriguez B."/>
            <person name="Murad R."/>
            <person name="Mortazavi A."/>
        </authorList>
    </citation>
    <scope>NUCLEOTIDE SEQUENCE [LARGE SCALE GENOMIC DNA]</scope>
    <source>
        <strain evidence="2 3">ALL</strain>
    </source>
</reference>
<dbReference type="EMBL" id="AZBU02000004">
    <property type="protein sequence ID" value="TKR82022.1"/>
    <property type="molecule type" value="Genomic_DNA"/>
</dbReference>
<dbReference type="PANTHER" id="PTHR21643">
    <property type="entry name" value="G-PROTEIN COUPLED RECEPTORS FAMILY 1 PROFILE DOMAIN-CONTAINING PROTEIN-RELATED"/>
    <property type="match status" value="1"/>
</dbReference>
<proteinExistence type="predicted"/>
<sequence length="130" mass="14947">MMDEIPMVFENYSSTTHVATSSTTPFVIPEEVEICYESEEFQKFQYTVDDMLLAASMAATVFNVMVIFCAVKLFKRSGDTMHLFIINMTLGDLLLTVFCHPNEFLTRKHEFLRHVDLCAVIHSLTHHAQH</sequence>
<comment type="caution">
    <text evidence="2">The sequence shown here is derived from an EMBL/GenBank/DDBJ whole genome shotgun (WGS) entry which is preliminary data.</text>
</comment>
<evidence type="ECO:0000313" key="2">
    <source>
        <dbReference type="EMBL" id="TKR82022.1"/>
    </source>
</evidence>
<keyword evidence="1" id="KW-0472">Membrane</keyword>
<dbReference type="GO" id="GO:0008188">
    <property type="term" value="F:neuropeptide receptor activity"/>
    <property type="evidence" value="ECO:0007669"/>
    <property type="project" value="InterPro"/>
</dbReference>
<dbReference type="InterPro" id="IPR039952">
    <property type="entry name" value="Aex-2"/>
</dbReference>
<evidence type="ECO:0008006" key="4">
    <source>
        <dbReference type="Google" id="ProtNLM"/>
    </source>
</evidence>
<dbReference type="OrthoDB" id="2132067at2759"/>
<reference evidence="2 3" key="1">
    <citation type="journal article" date="2015" name="Genome Biol.">
        <title>Comparative genomics of Steinernema reveals deeply conserved gene regulatory networks.</title>
        <authorList>
            <person name="Dillman A.R."/>
            <person name="Macchietto M."/>
            <person name="Porter C.F."/>
            <person name="Rogers A."/>
            <person name="Williams B."/>
            <person name="Antoshechkin I."/>
            <person name="Lee M.M."/>
            <person name="Goodwin Z."/>
            <person name="Lu X."/>
            <person name="Lewis E.E."/>
            <person name="Goodrich-Blair H."/>
            <person name="Stock S.P."/>
            <person name="Adams B.J."/>
            <person name="Sternberg P.W."/>
            <person name="Mortazavi A."/>
        </authorList>
    </citation>
    <scope>NUCLEOTIDE SEQUENCE [LARGE SCALE GENOMIC DNA]</scope>
    <source>
        <strain evidence="2 3">ALL</strain>
    </source>
</reference>
<evidence type="ECO:0000256" key="1">
    <source>
        <dbReference type="SAM" id="Phobius"/>
    </source>
</evidence>
<feature type="transmembrane region" description="Helical" evidence="1">
    <location>
        <begin position="51"/>
        <end position="74"/>
    </location>
</feature>
<organism evidence="2 3">
    <name type="scientific">Steinernema carpocapsae</name>
    <name type="common">Entomopathogenic nematode</name>
    <dbReference type="NCBI Taxonomy" id="34508"/>
    <lineage>
        <taxon>Eukaryota</taxon>
        <taxon>Metazoa</taxon>
        <taxon>Ecdysozoa</taxon>
        <taxon>Nematoda</taxon>
        <taxon>Chromadorea</taxon>
        <taxon>Rhabditida</taxon>
        <taxon>Tylenchina</taxon>
        <taxon>Panagrolaimomorpha</taxon>
        <taxon>Strongyloidoidea</taxon>
        <taxon>Steinernematidae</taxon>
        <taxon>Steinernema</taxon>
    </lineage>
</organism>
<dbReference type="PANTHER" id="PTHR21643:SF3">
    <property type="entry name" value="G-PROTEIN COUPLED RECEPTORS FAMILY 1 PROFILE DOMAIN-CONTAINING PROTEIN"/>
    <property type="match status" value="1"/>
</dbReference>
<accession>A0A4U5NH16</accession>
<gene>
    <name evidence="2" type="ORF">L596_015804</name>
</gene>
<protein>
    <recommendedName>
        <fullName evidence="4">G-protein coupled receptors family 1 profile domain-containing protein</fullName>
    </recommendedName>
</protein>
<keyword evidence="3" id="KW-1185">Reference proteome</keyword>
<dbReference type="SUPFAM" id="SSF81321">
    <property type="entry name" value="Family A G protein-coupled receptor-like"/>
    <property type="match status" value="1"/>
</dbReference>
<dbReference type="Gene3D" id="1.20.1070.10">
    <property type="entry name" value="Rhodopsin 7-helix transmembrane proteins"/>
    <property type="match status" value="1"/>
</dbReference>